<reference evidence="3" key="1">
    <citation type="submission" date="2020-04" db="EMBL/GenBank/DDBJ databases">
        <authorList>
            <person name="Neveu A P."/>
        </authorList>
    </citation>
    <scope>NUCLEOTIDE SEQUENCE</scope>
    <source>
        <tissue evidence="3">Whole embryo</tissue>
    </source>
</reference>
<dbReference type="GO" id="GO:0015074">
    <property type="term" value="P:DNA integration"/>
    <property type="evidence" value="ECO:0007669"/>
    <property type="project" value="InterPro"/>
</dbReference>
<evidence type="ECO:0000259" key="2">
    <source>
        <dbReference type="PROSITE" id="PS50994"/>
    </source>
</evidence>
<feature type="domain" description="Integrase catalytic" evidence="2">
    <location>
        <begin position="1"/>
        <end position="83"/>
    </location>
</feature>
<proteinExistence type="evidence at transcript level"/>
<dbReference type="AlphaFoldDB" id="A0A6F9DJL6"/>
<evidence type="ECO:0000256" key="1">
    <source>
        <dbReference type="SAM" id="MobiDB-lite"/>
    </source>
</evidence>
<dbReference type="InterPro" id="IPR012337">
    <property type="entry name" value="RNaseH-like_sf"/>
</dbReference>
<dbReference type="PANTHER" id="PTHR38681:SF1">
    <property type="entry name" value="RETROVIRUS-RELATED POL POLYPROTEIN FROM TRANSPOSON 412-LIKE PROTEIN"/>
    <property type="match status" value="1"/>
</dbReference>
<name>A0A6F9DJL6_9ASCI</name>
<dbReference type="Gene3D" id="3.30.420.10">
    <property type="entry name" value="Ribonuclease H-like superfamily/Ribonuclease H"/>
    <property type="match status" value="1"/>
</dbReference>
<feature type="region of interest" description="Disordered" evidence="1">
    <location>
        <begin position="211"/>
        <end position="237"/>
    </location>
</feature>
<dbReference type="InterPro" id="IPR001584">
    <property type="entry name" value="Integrase_cat-core"/>
</dbReference>
<dbReference type="EMBL" id="LR787281">
    <property type="protein sequence ID" value="CAB3263143.1"/>
    <property type="molecule type" value="mRNA"/>
</dbReference>
<sequence>MLGTKFCSTTAYHPQSNGLAERLHRRLKAALKSYENPTDWYSNLGLVLLGIRASHNVDLDASPAEMVSGKKLRLPGEFFEEVESSETKSDYAKRLTSFMSGLRFSPRREQPARRSYIDKNLQTSSHVFVKVSGHKPPLHPSYTGPFKVLERHNKYFVLAMFGKENSVSIDRIKVARLPNVVSNDDNSEDTDTVVETVPSFVVDTDIDTDLTTDPLLTGETSSALPEIPIEQTDEKRT</sequence>
<dbReference type="PROSITE" id="PS50994">
    <property type="entry name" value="INTEGRASE"/>
    <property type="match status" value="1"/>
</dbReference>
<evidence type="ECO:0000313" key="3">
    <source>
        <dbReference type="EMBL" id="CAB3263143.1"/>
    </source>
</evidence>
<protein>
    <submittedName>
        <fullName evidence="3">Uncharacterized protein LOC104265615</fullName>
    </submittedName>
</protein>
<dbReference type="GO" id="GO:0003676">
    <property type="term" value="F:nucleic acid binding"/>
    <property type="evidence" value="ECO:0007669"/>
    <property type="project" value="InterPro"/>
</dbReference>
<dbReference type="SUPFAM" id="SSF53098">
    <property type="entry name" value="Ribonuclease H-like"/>
    <property type="match status" value="1"/>
</dbReference>
<dbReference type="InterPro" id="IPR036397">
    <property type="entry name" value="RNaseH_sf"/>
</dbReference>
<gene>
    <name evidence="3" type="primary">LOC104265615-001</name>
</gene>
<organism evidence="3">
    <name type="scientific">Phallusia mammillata</name>
    <dbReference type="NCBI Taxonomy" id="59560"/>
    <lineage>
        <taxon>Eukaryota</taxon>
        <taxon>Metazoa</taxon>
        <taxon>Chordata</taxon>
        <taxon>Tunicata</taxon>
        <taxon>Ascidiacea</taxon>
        <taxon>Phlebobranchia</taxon>
        <taxon>Ascidiidae</taxon>
        <taxon>Phallusia</taxon>
    </lineage>
</organism>
<dbReference type="PANTHER" id="PTHR38681">
    <property type="entry name" value="RETROVIRUS-RELATED POL POLYPROTEIN FROM TRANSPOSON 412-LIKE PROTEIN-RELATED"/>
    <property type="match status" value="1"/>
</dbReference>
<accession>A0A6F9DJL6</accession>